<dbReference type="SUPFAM" id="SSF48403">
    <property type="entry name" value="Ankyrin repeat"/>
    <property type="match status" value="1"/>
</dbReference>
<keyword evidence="1" id="KW-0677">Repeat</keyword>
<evidence type="ECO:0000256" key="2">
    <source>
        <dbReference type="SAM" id="MobiDB-lite"/>
    </source>
</evidence>
<dbReference type="PANTHER" id="PTHR10039:SF10">
    <property type="entry name" value="NACHT DOMAIN-CONTAINING PROTEIN"/>
    <property type="match status" value="1"/>
</dbReference>
<protein>
    <recommendedName>
        <fullName evidence="3">NACHT domain-containing protein</fullName>
    </recommendedName>
</protein>
<dbReference type="Pfam" id="PF24883">
    <property type="entry name" value="NPHP3_N"/>
    <property type="match status" value="1"/>
</dbReference>
<dbReference type="Gene3D" id="1.25.40.20">
    <property type="entry name" value="Ankyrin repeat-containing domain"/>
    <property type="match status" value="1"/>
</dbReference>
<dbReference type="InterPro" id="IPR036770">
    <property type="entry name" value="Ankyrin_rpt-contain_sf"/>
</dbReference>
<dbReference type="InterPro" id="IPR027417">
    <property type="entry name" value="P-loop_NTPase"/>
</dbReference>
<name>A0A0B7KHK9_BIOOC</name>
<feature type="compositionally biased region" description="Polar residues" evidence="2">
    <location>
        <begin position="90"/>
        <end position="101"/>
    </location>
</feature>
<evidence type="ECO:0000313" key="4">
    <source>
        <dbReference type="EMBL" id="CEO54191.1"/>
    </source>
</evidence>
<dbReference type="Gene3D" id="3.40.50.300">
    <property type="entry name" value="P-loop containing nucleotide triphosphate hydrolases"/>
    <property type="match status" value="1"/>
</dbReference>
<feature type="compositionally biased region" description="Polar residues" evidence="2">
    <location>
        <begin position="22"/>
        <end position="40"/>
    </location>
</feature>
<feature type="region of interest" description="Disordered" evidence="2">
    <location>
        <begin position="1"/>
        <end position="101"/>
    </location>
</feature>
<reference evidence="4" key="1">
    <citation type="submission" date="2015-01" db="EMBL/GenBank/DDBJ databases">
        <authorList>
            <person name="Durling Mikael"/>
        </authorList>
    </citation>
    <scope>NUCLEOTIDE SEQUENCE</scope>
</reference>
<gene>
    <name evidence="4" type="ORF">BN869_000010249_1</name>
</gene>
<feature type="compositionally biased region" description="Basic and acidic residues" evidence="2">
    <location>
        <begin position="1"/>
        <end position="11"/>
    </location>
</feature>
<sequence length="1216" mass="136711">MIRQKLRERLDRLRRKPSRPSTDTGANANAQSTQAPQSNVLAPPISVPAVPVPGATTHNQTSTLRLPGDPIDKTFIQSNLSTLPPGPKPNETSPSATGSHSGTIAVSSDLWSAAYSEAVSSFGPDLDVAILQGKNVEQLFKQLEDLDKDSTQQPAFQRGVGYLRSIQVPLERFKLALDLTSPLATGLGPTTSVVGAVRSVTAIAITFATADREFARQIGEMLEQISYIDDCDTLGQQSDKQDIHKALVSVYRQMLKFYQAALEILSKQGAKLMLKMALETHHLPQLVQDFLRHADVLRKLVQKATWEIVEDIKAMLYDREIAIWLGSDKMSDQSQYHASLQDLRADRACEPLLANTNFIDWYGTPEFRELVVLGQTGCGKTVSMAFLVDSLMKMNEHLIPQPKICYYYCRGNETGEAVHIISSLILALLGQLPGLKKTFFEWYKQVQASGCYDPATDYRKLEDFLELIFQTLNRQLFIVIDGLDECGRGSRSTLLKLFKKLSQKNPRLKVLLSSRPQEEILMQLGRMPRIFLDINATRDGIIVEKLVQNRLSYLSNEVGEFVVRILSRKAQGSAIWTKMIIDLIEIRGIRALGPMRRFLEEEPLPKGLYELYTTLLSRCTSDDSENEALAHTALKLLAASRRPLSILELAWASTLGAAKDDIVSISDLAMLVDYQRVMSLIYPFVTRLDFGDVKKRQVGLVHQSVKEFILSECSPTLPPLSGSGSKTVQKRHIDQSIEHMEACALEICVKYLLLEDIDNITLFSEEQIVLEELPHGFDVSDSDGDTIEYDLFGSWDAWEEGMILYDPANRGLGEFFAYASCHWVDHLGAVTEEPQLHLASIEKLCEVGSTRIQNWIEQNRRPNCTIKPRFEFDASLYDPVTVMSLYGSEAMLRCMLKESDFKSMMFHHRPILGAADQIIQWGDLSRLKILFLDDTVGQQLQTLDFFLLLMSRWSYPRVQHQSWDSAFDLIDQMLDLGPAIEQWSNELLCVAAGMGCMPVICRLMTRARRDTVLRTELLRGAQRGKGNHSRDKPLHQSIGEAVWCNHVHVVEYLLDVEGIEAHIAYLNSRGENILHLASRYCNPSVFRLLTPRFQLSMHQKDSSGNTALMRIMTSSALVEDRLESARILLSHAATIRDYGSEDEQQESLRMAVRLGDLEMCDLVLSIGRADPRSLLTSIDQGEMIFPGEMTDNEGPLPAMVQLLRRHTETTSLSPDL</sequence>
<proteinExistence type="predicted"/>
<dbReference type="InterPro" id="IPR056884">
    <property type="entry name" value="NPHP3-like_N"/>
</dbReference>
<organism evidence="4">
    <name type="scientific">Bionectria ochroleuca</name>
    <name type="common">Gliocladium roseum</name>
    <dbReference type="NCBI Taxonomy" id="29856"/>
    <lineage>
        <taxon>Eukaryota</taxon>
        <taxon>Fungi</taxon>
        <taxon>Dikarya</taxon>
        <taxon>Ascomycota</taxon>
        <taxon>Pezizomycotina</taxon>
        <taxon>Sordariomycetes</taxon>
        <taxon>Hypocreomycetidae</taxon>
        <taxon>Hypocreales</taxon>
        <taxon>Bionectriaceae</taxon>
        <taxon>Clonostachys</taxon>
    </lineage>
</organism>
<evidence type="ECO:0000256" key="1">
    <source>
        <dbReference type="ARBA" id="ARBA00022737"/>
    </source>
</evidence>
<dbReference type="AlphaFoldDB" id="A0A0B7KHK9"/>
<feature type="domain" description="NACHT" evidence="3">
    <location>
        <begin position="368"/>
        <end position="516"/>
    </location>
</feature>
<feature type="compositionally biased region" description="Low complexity" evidence="2">
    <location>
        <begin position="42"/>
        <end position="55"/>
    </location>
</feature>
<dbReference type="InterPro" id="IPR007111">
    <property type="entry name" value="NACHT_NTPase"/>
</dbReference>
<dbReference type="PROSITE" id="PS50837">
    <property type="entry name" value="NACHT"/>
    <property type="match status" value="1"/>
</dbReference>
<dbReference type="SUPFAM" id="SSF52540">
    <property type="entry name" value="P-loop containing nucleoside triphosphate hydrolases"/>
    <property type="match status" value="1"/>
</dbReference>
<evidence type="ECO:0000259" key="3">
    <source>
        <dbReference type="PROSITE" id="PS50837"/>
    </source>
</evidence>
<dbReference type="PANTHER" id="PTHR10039">
    <property type="entry name" value="AMELOGENIN"/>
    <property type="match status" value="1"/>
</dbReference>
<dbReference type="EMBL" id="CDPU01000040">
    <property type="protein sequence ID" value="CEO54191.1"/>
    <property type="molecule type" value="Genomic_DNA"/>
</dbReference>
<accession>A0A0B7KHK9</accession>